<accession>A0ABS2PVN5</accession>
<dbReference type="SUPFAM" id="SSF53474">
    <property type="entry name" value="alpha/beta-Hydrolases"/>
    <property type="match status" value="1"/>
</dbReference>
<dbReference type="InterPro" id="IPR016582">
    <property type="entry name" value="OHBut_olig_hydro_put"/>
</dbReference>
<sequence>MSANHDFRTVQDLTTKGIGVHSDAASLVLKCPRIEKKVPGKEWTGQIGQSQAVIRLPDKEIWNGKLIIAATPAVRNEFSMDLLLSDIVLQKGYAFAACDKGTPRLVLRNPKRQITEWKEHYYQLTLKAQEMLESVYGGKAMYTYIAGVSNGGYITRIMLERYPELFAGGVEWSGVFWHPDSRHLLTCLPVYVQEYPIYANWRGDHTDRERIMAYGKLLEAGLHPDSEPYWHQYFKTYWVYSLWLYGRNLDSDWEPFQKEWHNDWLRDPSPLLYPFQARADILQQHIEKFANTGHLTKPLLSVAGNWDCLITYIHHAKAYEHLVKQAGFAENHRLYEIPRGNHVDGLLKTNQGSQQTVHPYFEAAVNHLEKWVEKDTLPPESGSYETIESFAPIGCSLFTG</sequence>
<organism evidence="2 3">
    <name type="scientific">Scopulibacillus daqui</name>
    <dbReference type="NCBI Taxonomy" id="1469162"/>
    <lineage>
        <taxon>Bacteria</taxon>
        <taxon>Bacillati</taxon>
        <taxon>Bacillota</taxon>
        <taxon>Bacilli</taxon>
        <taxon>Bacillales</taxon>
        <taxon>Sporolactobacillaceae</taxon>
        <taxon>Scopulibacillus</taxon>
    </lineage>
</organism>
<name>A0ABS2PVN5_9BACL</name>
<dbReference type="RefSeq" id="WP_205002063.1">
    <property type="nucleotide sequence ID" value="NZ_JAFBER010000001.1"/>
</dbReference>
<comment type="caution">
    <text evidence="2">The sequence shown here is derived from an EMBL/GenBank/DDBJ whole genome shotgun (WGS) entry which is preliminary data.</text>
</comment>
<dbReference type="InterPro" id="IPR029058">
    <property type="entry name" value="AB_hydrolase_fold"/>
</dbReference>
<dbReference type="Proteomes" id="UP000808914">
    <property type="component" value="Unassembled WGS sequence"/>
</dbReference>
<proteinExistence type="predicted"/>
<dbReference type="Gene3D" id="3.40.50.1820">
    <property type="entry name" value="alpha/beta hydrolase"/>
    <property type="match status" value="1"/>
</dbReference>
<evidence type="ECO:0000313" key="3">
    <source>
        <dbReference type="Proteomes" id="UP000808914"/>
    </source>
</evidence>
<protein>
    <submittedName>
        <fullName evidence="2">Pimeloyl-ACP methyl ester carboxylesterase</fullName>
    </submittedName>
</protein>
<keyword evidence="3" id="KW-1185">Reference proteome</keyword>
<evidence type="ECO:0000313" key="2">
    <source>
        <dbReference type="EMBL" id="MBM7644102.1"/>
    </source>
</evidence>
<keyword evidence="1" id="KW-0378">Hydrolase</keyword>
<dbReference type="Pfam" id="PF10605">
    <property type="entry name" value="3HBOH"/>
    <property type="match status" value="1"/>
</dbReference>
<reference evidence="2 3" key="1">
    <citation type="submission" date="2021-01" db="EMBL/GenBank/DDBJ databases">
        <title>Genomic Encyclopedia of Type Strains, Phase IV (KMG-IV): sequencing the most valuable type-strain genomes for metagenomic binning, comparative biology and taxonomic classification.</title>
        <authorList>
            <person name="Goeker M."/>
        </authorList>
    </citation>
    <scope>NUCLEOTIDE SEQUENCE [LARGE SCALE GENOMIC DNA]</scope>
    <source>
        <strain evidence="2 3">DSM 28236</strain>
    </source>
</reference>
<gene>
    <name evidence="2" type="ORF">JOD45_000293</name>
</gene>
<dbReference type="EMBL" id="JAFBER010000001">
    <property type="protein sequence ID" value="MBM7644102.1"/>
    <property type="molecule type" value="Genomic_DNA"/>
</dbReference>
<evidence type="ECO:0000256" key="1">
    <source>
        <dbReference type="ARBA" id="ARBA00022801"/>
    </source>
</evidence>